<dbReference type="Pfam" id="PF24750">
    <property type="entry name" value="b-prop_At3g26010-like"/>
    <property type="match status" value="1"/>
</dbReference>
<dbReference type="SUPFAM" id="SSF81383">
    <property type="entry name" value="F-box domain"/>
    <property type="match status" value="2"/>
</dbReference>
<dbReference type="SMART" id="SM00256">
    <property type="entry name" value="FBOX"/>
    <property type="match status" value="2"/>
</dbReference>
<dbReference type="Gene3D" id="1.20.1280.50">
    <property type="match status" value="2"/>
</dbReference>
<gene>
    <name evidence="2" type="ORF">SAY87_031419</name>
</gene>
<proteinExistence type="predicted"/>
<dbReference type="Pfam" id="PF12937">
    <property type="entry name" value="F-box-like"/>
    <property type="match status" value="1"/>
</dbReference>
<dbReference type="AlphaFoldDB" id="A0AAN7KXI6"/>
<dbReference type="PANTHER" id="PTHR31672">
    <property type="entry name" value="BNACNNG10540D PROTEIN"/>
    <property type="match status" value="1"/>
</dbReference>
<evidence type="ECO:0000259" key="1">
    <source>
        <dbReference type="PROSITE" id="PS50181"/>
    </source>
</evidence>
<feature type="domain" description="F-box" evidence="1">
    <location>
        <begin position="308"/>
        <end position="357"/>
    </location>
</feature>
<comment type="caution">
    <text evidence="2">The sequence shown here is derived from an EMBL/GenBank/DDBJ whole genome shotgun (WGS) entry which is preliminary data.</text>
</comment>
<name>A0AAN7KXI6_9MYRT</name>
<evidence type="ECO:0000313" key="3">
    <source>
        <dbReference type="Proteomes" id="UP001345219"/>
    </source>
</evidence>
<dbReference type="CDD" id="cd22157">
    <property type="entry name" value="F-box_AtFBW1-like"/>
    <property type="match status" value="1"/>
</dbReference>
<evidence type="ECO:0000313" key="2">
    <source>
        <dbReference type="EMBL" id="KAK4770887.1"/>
    </source>
</evidence>
<dbReference type="NCBIfam" id="TIGR01640">
    <property type="entry name" value="F_box_assoc_1"/>
    <property type="match status" value="1"/>
</dbReference>
<reference evidence="2 3" key="1">
    <citation type="journal article" date="2023" name="Hortic Res">
        <title>Pangenome of water caltrop reveals structural variations and asymmetric subgenome divergence after allopolyploidization.</title>
        <authorList>
            <person name="Zhang X."/>
            <person name="Chen Y."/>
            <person name="Wang L."/>
            <person name="Yuan Y."/>
            <person name="Fang M."/>
            <person name="Shi L."/>
            <person name="Lu R."/>
            <person name="Comes H.P."/>
            <person name="Ma Y."/>
            <person name="Chen Y."/>
            <person name="Huang G."/>
            <person name="Zhou Y."/>
            <person name="Zheng Z."/>
            <person name="Qiu Y."/>
        </authorList>
    </citation>
    <scope>NUCLEOTIDE SEQUENCE [LARGE SCALE GENOMIC DNA]</scope>
    <source>
        <tissue evidence="2">Roots</tissue>
    </source>
</reference>
<dbReference type="Pfam" id="PF00646">
    <property type="entry name" value="F-box"/>
    <property type="match status" value="1"/>
</dbReference>
<dbReference type="InterPro" id="IPR056592">
    <property type="entry name" value="Beta-prop_At3g26010-like"/>
</dbReference>
<dbReference type="InterPro" id="IPR036047">
    <property type="entry name" value="F-box-like_dom_sf"/>
</dbReference>
<dbReference type="InterPro" id="IPR001810">
    <property type="entry name" value="F-box_dom"/>
</dbReference>
<dbReference type="InterPro" id="IPR017451">
    <property type="entry name" value="F-box-assoc_interact_dom"/>
</dbReference>
<dbReference type="PROSITE" id="PS50181">
    <property type="entry name" value="FBOX"/>
    <property type="match status" value="2"/>
</dbReference>
<dbReference type="Proteomes" id="UP001345219">
    <property type="component" value="Chromosome 24"/>
</dbReference>
<protein>
    <recommendedName>
        <fullName evidence="1">F-box domain-containing protein</fullName>
    </recommendedName>
</protein>
<accession>A0AAN7KXI6</accession>
<keyword evidence="3" id="KW-1185">Reference proteome</keyword>
<organism evidence="2 3">
    <name type="scientific">Trapa incisa</name>
    <dbReference type="NCBI Taxonomy" id="236973"/>
    <lineage>
        <taxon>Eukaryota</taxon>
        <taxon>Viridiplantae</taxon>
        <taxon>Streptophyta</taxon>
        <taxon>Embryophyta</taxon>
        <taxon>Tracheophyta</taxon>
        <taxon>Spermatophyta</taxon>
        <taxon>Magnoliopsida</taxon>
        <taxon>eudicotyledons</taxon>
        <taxon>Gunneridae</taxon>
        <taxon>Pentapetalae</taxon>
        <taxon>rosids</taxon>
        <taxon>malvids</taxon>
        <taxon>Myrtales</taxon>
        <taxon>Lythraceae</taxon>
        <taxon>Trapa</taxon>
    </lineage>
</organism>
<sequence>MDNQKARLLSEEIILEILSRLPAKSLFRAKAVCKLWNKLISQEYFVKLFNGLSIRNPMVLMEVSYSSKSTDSIWLYVDNHAATRLSLDFLNERVRVRASSNGLLCCSSKQYKDKYFVCNPVTREYIELPTRIENPFTTFYPPREATLVGLVNDLSESKFSVVLAGYQKTSRDVFDESFLCSVFDSESGRWREFVSVQNDEFSHINKNQVVFINGAFHWLTRNQQELLVLDLNNNHWRKMTLPNEVGKGHIISVYLLECDGFLSVIQMSKKFMKIWLLKNYDREEHWDMVDEVNLARIRSIVPIIFPITQNARLLPEEVIVQILVRLPVKSLLRAKSVCKLWNKLISEKYRVHIYNGFCGRNPMVITEVSSWSKPTDTNWIRVDNHEASPLSLDFLKEWRNFVSKQKDEFSHINKNQAVFINGAFHWLTQNYDVLVFVLKNNLWRKMTLPRHVGKGHMISIYLLECDGFLSVIQMSKELMKIWLLKDYNKQDNWDLVDEVNLTNIRSTVPAIFLISQYGNCLLLASRKKILMYQKKSKEWKIIYSLNMEPTTPLWCSAFPFQITVSSCKKI</sequence>
<dbReference type="EMBL" id="JAXIOK010000005">
    <property type="protein sequence ID" value="KAK4770887.1"/>
    <property type="molecule type" value="Genomic_DNA"/>
</dbReference>
<dbReference type="InterPro" id="IPR050796">
    <property type="entry name" value="SCF_F-box_component"/>
</dbReference>
<feature type="domain" description="F-box" evidence="1">
    <location>
        <begin position="3"/>
        <end position="48"/>
    </location>
</feature>
<dbReference type="PANTHER" id="PTHR31672:SF2">
    <property type="entry name" value="F-BOX DOMAIN-CONTAINING PROTEIN"/>
    <property type="match status" value="1"/>
</dbReference>